<dbReference type="RefSeq" id="WP_268880300.1">
    <property type="nucleotide sequence ID" value="NZ_CP114029.1"/>
</dbReference>
<reference evidence="2" key="1">
    <citation type="submission" date="2022-12" db="EMBL/GenBank/DDBJ databases">
        <title>Jiella pelagia sp. nov., isolated from phosphonate enriched culture of Northwest Pacific surface seawater.</title>
        <authorList>
            <person name="Shin D.Y."/>
            <person name="Hwang C.Y."/>
        </authorList>
    </citation>
    <scope>NUCLEOTIDE SEQUENCE</scope>
    <source>
        <strain evidence="2">HL-NP1</strain>
    </source>
</reference>
<dbReference type="InterPro" id="IPR009045">
    <property type="entry name" value="Zn_M74/Hedgehog-like"/>
</dbReference>
<keyword evidence="3" id="KW-1185">Reference proteome</keyword>
<evidence type="ECO:0000259" key="1">
    <source>
        <dbReference type="Pfam" id="PF02557"/>
    </source>
</evidence>
<accession>A0ABY7BZ80</accession>
<evidence type="ECO:0000313" key="3">
    <source>
        <dbReference type="Proteomes" id="UP001164020"/>
    </source>
</evidence>
<evidence type="ECO:0000313" key="2">
    <source>
        <dbReference type="EMBL" id="WAP67828.1"/>
    </source>
</evidence>
<dbReference type="Proteomes" id="UP001164020">
    <property type="component" value="Chromosome"/>
</dbReference>
<protein>
    <submittedName>
        <fullName evidence="2">M15 family metallopeptidase</fullName>
    </submittedName>
</protein>
<dbReference type="SUPFAM" id="SSF55166">
    <property type="entry name" value="Hedgehog/DD-peptidase"/>
    <property type="match status" value="1"/>
</dbReference>
<feature type="domain" description="D-alanyl-D-alanine carboxypeptidase-like core" evidence="1">
    <location>
        <begin position="14"/>
        <end position="109"/>
    </location>
</feature>
<name>A0ABY7BZ80_9HYPH</name>
<dbReference type="Pfam" id="PF02557">
    <property type="entry name" value="VanY"/>
    <property type="match status" value="1"/>
</dbReference>
<proteinExistence type="predicted"/>
<organism evidence="2 3">
    <name type="scientific">Jiella pelagia</name>
    <dbReference type="NCBI Taxonomy" id="2986949"/>
    <lineage>
        <taxon>Bacteria</taxon>
        <taxon>Pseudomonadati</taxon>
        <taxon>Pseudomonadota</taxon>
        <taxon>Alphaproteobacteria</taxon>
        <taxon>Hyphomicrobiales</taxon>
        <taxon>Aurantimonadaceae</taxon>
        <taxon>Jiella</taxon>
    </lineage>
</organism>
<dbReference type="Gene3D" id="3.30.1380.10">
    <property type="match status" value="1"/>
</dbReference>
<sequence>MAISLDGLDPVFRQKVDQTISSLIAVGVEMRPYFGLRSLEEQARLWRQSRSTEEISVAIKNLNDANAPFLANILEKVGPQHGPHVTNALPGLSWHQWGEAVDCFWSLNGSAEWSASRKVNGINGYRIYAEKSKELGLSPGGYWVSFKDWPHVQLRSAGSPIGLGMTLADVDAEMKQRFE</sequence>
<dbReference type="EMBL" id="CP114029">
    <property type="protein sequence ID" value="WAP67828.1"/>
    <property type="molecule type" value="Genomic_DNA"/>
</dbReference>
<gene>
    <name evidence="2" type="ORF">OH818_20545</name>
</gene>
<dbReference type="CDD" id="cd14845">
    <property type="entry name" value="L-Ala-D-Glu_peptidase_like"/>
    <property type="match status" value="1"/>
</dbReference>
<dbReference type="InterPro" id="IPR003709">
    <property type="entry name" value="VanY-like_core_dom"/>
</dbReference>